<dbReference type="InterPro" id="IPR016181">
    <property type="entry name" value="Acyl_CoA_acyltransferase"/>
</dbReference>
<dbReference type="OrthoDB" id="9811523at2"/>
<dbReference type="PROSITE" id="PS51186">
    <property type="entry name" value="GNAT"/>
    <property type="match status" value="1"/>
</dbReference>
<evidence type="ECO:0000259" key="1">
    <source>
        <dbReference type="PROSITE" id="PS51186"/>
    </source>
</evidence>
<dbReference type="EMBL" id="QWDE01000001">
    <property type="protein sequence ID" value="RFZ84613.1"/>
    <property type="molecule type" value="Genomic_DNA"/>
</dbReference>
<organism evidence="2 3">
    <name type="scientific">Mucilaginibacter terrenus</name>
    <dbReference type="NCBI Taxonomy" id="2482727"/>
    <lineage>
        <taxon>Bacteria</taxon>
        <taxon>Pseudomonadati</taxon>
        <taxon>Bacteroidota</taxon>
        <taxon>Sphingobacteriia</taxon>
        <taxon>Sphingobacteriales</taxon>
        <taxon>Sphingobacteriaceae</taxon>
        <taxon>Mucilaginibacter</taxon>
    </lineage>
</organism>
<evidence type="ECO:0000313" key="2">
    <source>
        <dbReference type="EMBL" id="RFZ84613.1"/>
    </source>
</evidence>
<dbReference type="PANTHER" id="PTHR43792:SF13">
    <property type="entry name" value="ACETYLTRANSFERASE"/>
    <property type="match status" value="1"/>
</dbReference>
<dbReference type="Proteomes" id="UP000260823">
    <property type="component" value="Unassembled WGS sequence"/>
</dbReference>
<dbReference type="Gene3D" id="3.40.630.30">
    <property type="match status" value="1"/>
</dbReference>
<comment type="caution">
    <text evidence="2">The sequence shown here is derived from an EMBL/GenBank/DDBJ whole genome shotgun (WGS) entry which is preliminary data.</text>
</comment>
<protein>
    <submittedName>
        <fullName evidence="2">N-acetyltransferase</fullName>
    </submittedName>
</protein>
<name>A0A3E2NUC3_9SPHI</name>
<gene>
    <name evidence="2" type="ORF">DYU05_03085</name>
</gene>
<accession>A0A3E2NUC3</accession>
<dbReference type="InterPro" id="IPR051531">
    <property type="entry name" value="N-acetyltransferase"/>
</dbReference>
<dbReference type="Pfam" id="PF13302">
    <property type="entry name" value="Acetyltransf_3"/>
    <property type="match status" value="1"/>
</dbReference>
<dbReference type="CDD" id="cd04301">
    <property type="entry name" value="NAT_SF"/>
    <property type="match status" value="1"/>
</dbReference>
<dbReference type="PANTHER" id="PTHR43792">
    <property type="entry name" value="GNAT FAMILY, PUTATIVE (AFU_ORTHOLOGUE AFUA_3G00765)-RELATED-RELATED"/>
    <property type="match status" value="1"/>
</dbReference>
<dbReference type="InterPro" id="IPR000182">
    <property type="entry name" value="GNAT_dom"/>
</dbReference>
<dbReference type="AlphaFoldDB" id="A0A3E2NUC3"/>
<dbReference type="SUPFAM" id="SSF55729">
    <property type="entry name" value="Acyl-CoA N-acyltransferases (Nat)"/>
    <property type="match status" value="1"/>
</dbReference>
<reference evidence="2 3" key="1">
    <citation type="submission" date="2018-08" db="EMBL/GenBank/DDBJ databases">
        <title>Mucilaginibacter terrae sp. nov., isolated from manganese diggings.</title>
        <authorList>
            <person name="Huang Y."/>
            <person name="Zhou Z."/>
        </authorList>
    </citation>
    <scope>NUCLEOTIDE SEQUENCE [LARGE SCALE GENOMIC DNA]</scope>
    <source>
        <strain evidence="2 3">ZH6</strain>
    </source>
</reference>
<feature type="domain" description="N-acetyltransferase" evidence="1">
    <location>
        <begin position="1"/>
        <end position="145"/>
    </location>
</feature>
<dbReference type="GO" id="GO:0016747">
    <property type="term" value="F:acyltransferase activity, transferring groups other than amino-acyl groups"/>
    <property type="evidence" value="ECO:0007669"/>
    <property type="project" value="InterPro"/>
</dbReference>
<evidence type="ECO:0000313" key="3">
    <source>
        <dbReference type="Proteomes" id="UP000260823"/>
    </source>
</evidence>
<keyword evidence="2" id="KW-0808">Transferase</keyword>
<dbReference type="RefSeq" id="WP_117381513.1">
    <property type="nucleotide sequence ID" value="NZ_QWDE01000001.1"/>
</dbReference>
<keyword evidence="3" id="KW-1185">Reference proteome</keyword>
<proteinExistence type="predicted"/>
<sequence length="148" mass="16399">MQFIPVALTIEANAGLLNYPECAESLQESINFYSRSGFTPPWICYYATENGELIGCAGYKGPPVNGRVEIAYGTFPTHQQKGVGTRICQKLVELALLTDPSVSIIAHTLAQDNYSSRILKKNGFAFTSSFEDEEDGMVWLWSHQPDSK</sequence>